<evidence type="ECO:0000313" key="2">
    <source>
        <dbReference type="EMBL" id="QQR36103.1"/>
    </source>
</evidence>
<name>A0ABX7BX84_9HYPH</name>
<feature type="signal peptide" evidence="1">
    <location>
        <begin position="1"/>
        <end position="21"/>
    </location>
</feature>
<evidence type="ECO:0000313" key="3">
    <source>
        <dbReference type="Proteomes" id="UP000595460"/>
    </source>
</evidence>
<feature type="chain" id="PRO_5046012462" evidence="1">
    <location>
        <begin position="22"/>
        <end position="161"/>
    </location>
</feature>
<dbReference type="PANTHER" id="PTHR36302:SF1">
    <property type="entry name" value="COPPER CHAPERONE PCU(A)C"/>
    <property type="match status" value="1"/>
</dbReference>
<gene>
    <name evidence="2" type="ORF">JI749_00180</name>
</gene>
<keyword evidence="3" id="KW-1185">Reference proteome</keyword>
<dbReference type="PANTHER" id="PTHR36302">
    <property type="entry name" value="BLR7088 PROTEIN"/>
    <property type="match status" value="1"/>
</dbReference>
<organism evidence="2 3">
    <name type="scientific">Devosia oryziradicis</name>
    <dbReference type="NCBI Taxonomy" id="2801335"/>
    <lineage>
        <taxon>Bacteria</taxon>
        <taxon>Pseudomonadati</taxon>
        <taxon>Pseudomonadota</taxon>
        <taxon>Alphaproteobacteria</taxon>
        <taxon>Hyphomicrobiales</taxon>
        <taxon>Devosiaceae</taxon>
        <taxon>Devosia</taxon>
    </lineage>
</organism>
<dbReference type="SUPFAM" id="SSF110087">
    <property type="entry name" value="DR1885-like metal-binding protein"/>
    <property type="match status" value="1"/>
</dbReference>
<dbReference type="Gene3D" id="2.60.40.1890">
    <property type="entry name" value="PCu(A)C copper chaperone"/>
    <property type="match status" value="1"/>
</dbReference>
<dbReference type="RefSeq" id="WP_201657022.1">
    <property type="nucleotide sequence ID" value="NZ_CP068047.1"/>
</dbReference>
<evidence type="ECO:0000256" key="1">
    <source>
        <dbReference type="SAM" id="SignalP"/>
    </source>
</evidence>
<reference evidence="2 3" key="1">
    <citation type="submission" date="2021-01" db="EMBL/GenBank/DDBJ databases">
        <title>Genome seq and assembly of Devosia sp. G19.</title>
        <authorList>
            <person name="Chhetri G."/>
        </authorList>
    </citation>
    <scope>NUCLEOTIDE SEQUENCE [LARGE SCALE GENOMIC DNA]</scope>
    <source>
        <strain evidence="2 3">G19</strain>
    </source>
</reference>
<dbReference type="InterPro" id="IPR007410">
    <property type="entry name" value="LpqE-like"/>
</dbReference>
<sequence length="161" mass="16699">MIRLLRAAIAATLLVVTPAFAHDGVTHLGAINISLPFTRATLPNAPVGGGFLTIENEGPEADRLVSATSAVAGDTQIHEMAMEGEVMKMRELPDGLEIPAGETVVLAPGGFHIMFIGLKQPFVEGETVPVTLTFEKAGSVEVLLPVEAAAADAPTAMGHAH</sequence>
<dbReference type="EMBL" id="CP068047">
    <property type="protein sequence ID" value="QQR36103.1"/>
    <property type="molecule type" value="Genomic_DNA"/>
</dbReference>
<dbReference type="Pfam" id="PF04314">
    <property type="entry name" value="PCuAC"/>
    <property type="match status" value="1"/>
</dbReference>
<protein>
    <submittedName>
        <fullName evidence="2">Copper chaperone PCu(A)C</fullName>
    </submittedName>
</protein>
<accession>A0ABX7BX84</accession>
<dbReference type="InterPro" id="IPR058248">
    <property type="entry name" value="Lxx211020-like"/>
</dbReference>
<dbReference type="InterPro" id="IPR036182">
    <property type="entry name" value="PCuAC_sf"/>
</dbReference>
<keyword evidence="1" id="KW-0732">Signal</keyword>
<dbReference type="Proteomes" id="UP000595460">
    <property type="component" value="Chromosome"/>
</dbReference>
<proteinExistence type="predicted"/>